<gene>
    <name evidence="5" type="ORF">HYN46_04840</name>
</gene>
<evidence type="ECO:0000259" key="3">
    <source>
        <dbReference type="Pfam" id="PF02771"/>
    </source>
</evidence>
<dbReference type="SUPFAM" id="SSF47203">
    <property type="entry name" value="Acyl-CoA dehydrogenase C-terminal domain-like"/>
    <property type="match status" value="1"/>
</dbReference>
<organism evidence="5 6">
    <name type="scientific">Aquirhabdus parva</name>
    <dbReference type="NCBI Taxonomy" id="2283318"/>
    <lineage>
        <taxon>Bacteria</taxon>
        <taxon>Pseudomonadati</taxon>
        <taxon>Pseudomonadota</taxon>
        <taxon>Gammaproteobacteria</taxon>
        <taxon>Moraxellales</taxon>
        <taxon>Moraxellaceae</taxon>
        <taxon>Aquirhabdus</taxon>
    </lineage>
</organism>
<keyword evidence="2" id="KW-0560">Oxidoreductase</keyword>
<dbReference type="RefSeq" id="WP_114898335.1">
    <property type="nucleotide sequence ID" value="NZ_CP031222.1"/>
</dbReference>
<accession>A0A345P4L6</accession>
<dbReference type="InterPro" id="IPR036250">
    <property type="entry name" value="AcylCo_DH-like_C"/>
</dbReference>
<dbReference type="InterPro" id="IPR013107">
    <property type="entry name" value="Acyl-CoA_DH_C"/>
</dbReference>
<feature type="domain" description="Acyl-CoA dehydrogenase C-terminal" evidence="4">
    <location>
        <begin position="238"/>
        <end position="373"/>
    </location>
</feature>
<dbReference type="AlphaFoldDB" id="A0A345P4L6"/>
<dbReference type="PIRSF" id="PIRSF016578">
    <property type="entry name" value="HsaA"/>
    <property type="match status" value="1"/>
</dbReference>
<keyword evidence="5" id="KW-0503">Monooxygenase</keyword>
<dbReference type="EMBL" id="CP031222">
    <property type="protein sequence ID" value="AXI02225.1"/>
    <property type="molecule type" value="Genomic_DNA"/>
</dbReference>
<dbReference type="Pfam" id="PF08028">
    <property type="entry name" value="Acyl-CoA_dh_2"/>
    <property type="match status" value="1"/>
</dbReference>
<dbReference type="PANTHER" id="PTHR43884:SF12">
    <property type="entry name" value="ISOVALERYL-COA DEHYDROGENASE, MITOCHONDRIAL-RELATED"/>
    <property type="match status" value="1"/>
</dbReference>
<evidence type="ECO:0000259" key="4">
    <source>
        <dbReference type="Pfam" id="PF08028"/>
    </source>
</evidence>
<evidence type="ECO:0000313" key="6">
    <source>
        <dbReference type="Proteomes" id="UP000253940"/>
    </source>
</evidence>
<dbReference type="PANTHER" id="PTHR43884">
    <property type="entry name" value="ACYL-COA DEHYDROGENASE"/>
    <property type="match status" value="1"/>
</dbReference>
<feature type="domain" description="Acyl-CoA dehydrogenase/oxidase N-terminal" evidence="3">
    <location>
        <begin position="28"/>
        <end position="117"/>
    </location>
</feature>
<dbReference type="InterPro" id="IPR009100">
    <property type="entry name" value="AcylCoA_DH/oxidase_NM_dom_sf"/>
</dbReference>
<evidence type="ECO:0000256" key="2">
    <source>
        <dbReference type="ARBA" id="ARBA00023002"/>
    </source>
</evidence>
<dbReference type="InterPro" id="IPR037069">
    <property type="entry name" value="AcylCoA_DH/ox_N_sf"/>
</dbReference>
<dbReference type="Gene3D" id="2.40.110.10">
    <property type="entry name" value="Butyryl-CoA Dehydrogenase, subunit A, domain 2"/>
    <property type="match status" value="1"/>
</dbReference>
<proteinExistence type="predicted"/>
<protein>
    <submittedName>
        <fullName evidence="5">Monooxygenase</fullName>
    </submittedName>
</protein>
<sequence length="398" mass="44565">MSVNQPKKPTVVTDSPILIATSLSEWLAQTVIERDRIGGTPKAERDIIRDSSLLTLSIPTQYGGLGGSWAETLETVRIIARADSSIAHVYAFQHLMLATVRLFGSPEQWEYLFEQTVSQNWFWGNALNPLDTRTVSVQHEGWRDFTGKKSFCSGALDSDMLIASARQDGLDRLVIAAIPTQRAGITLYEDWSNIGQRQTDSGSADFNRVRVEENEILVNPGPLGNTFATLRPLIAQLILSNVYLGIAEGAFNSAKHYTQTQARRWLLSTADRQPNDPYALERSGEFWVTLESARALNNRAAELLDRAWARDTRLTESERAEVAIAIATAKVVSGRGGLDITTRIFDIMGARSTAAELGFDRFWRNLRTYTLHDPIDYKIRELGDWTLNDQPPRPTFYS</sequence>
<evidence type="ECO:0000256" key="1">
    <source>
        <dbReference type="ARBA" id="ARBA00022630"/>
    </source>
</evidence>
<name>A0A345P4L6_9GAMM</name>
<dbReference type="FunFam" id="2.40.110.10:FF:000020">
    <property type="entry name" value="Putative acyl-CoA dehydrogenase YdbM"/>
    <property type="match status" value="1"/>
</dbReference>
<dbReference type="GO" id="GO:0004497">
    <property type="term" value="F:monooxygenase activity"/>
    <property type="evidence" value="ECO:0007669"/>
    <property type="project" value="UniProtKB-KW"/>
</dbReference>
<dbReference type="Pfam" id="PF02771">
    <property type="entry name" value="Acyl-CoA_dh_N"/>
    <property type="match status" value="1"/>
</dbReference>
<evidence type="ECO:0000313" key="5">
    <source>
        <dbReference type="EMBL" id="AXI02225.1"/>
    </source>
</evidence>
<dbReference type="InterPro" id="IPR046373">
    <property type="entry name" value="Acyl-CoA_Oxase/DH_mid-dom_sf"/>
</dbReference>
<dbReference type="Gene3D" id="1.20.140.10">
    <property type="entry name" value="Butyryl-CoA Dehydrogenase, subunit A, domain 3"/>
    <property type="match status" value="1"/>
</dbReference>
<dbReference type="Gene3D" id="1.10.540.10">
    <property type="entry name" value="Acyl-CoA dehydrogenase/oxidase, N-terminal domain"/>
    <property type="match status" value="1"/>
</dbReference>
<dbReference type="SUPFAM" id="SSF56645">
    <property type="entry name" value="Acyl-CoA dehydrogenase NM domain-like"/>
    <property type="match status" value="1"/>
</dbReference>
<keyword evidence="1" id="KW-0285">Flavoprotein</keyword>
<dbReference type="Proteomes" id="UP000253940">
    <property type="component" value="Chromosome"/>
</dbReference>
<dbReference type="GO" id="GO:0006552">
    <property type="term" value="P:L-leucine catabolic process"/>
    <property type="evidence" value="ECO:0007669"/>
    <property type="project" value="TreeGrafter"/>
</dbReference>
<dbReference type="GO" id="GO:0008470">
    <property type="term" value="F:3-methylbutanoyl-CoA dehydrogenase activity"/>
    <property type="evidence" value="ECO:0007669"/>
    <property type="project" value="TreeGrafter"/>
</dbReference>
<dbReference type="InterPro" id="IPR013786">
    <property type="entry name" value="AcylCoA_DH/ox_N"/>
</dbReference>
<dbReference type="GO" id="GO:0050660">
    <property type="term" value="F:flavin adenine dinucleotide binding"/>
    <property type="evidence" value="ECO:0007669"/>
    <property type="project" value="InterPro"/>
</dbReference>
<reference evidence="5 6" key="1">
    <citation type="submission" date="2018-07" db="EMBL/GenBank/DDBJ databases">
        <title>Genome sequencing of Moraxellaceae gen. HYN0046.</title>
        <authorList>
            <person name="Kim M."/>
            <person name="Yi H."/>
        </authorList>
    </citation>
    <scope>NUCLEOTIDE SEQUENCE [LARGE SCALE GENOMIC DNA]</scope>
    <source>
        <strain evidence="5 6">HYN0046</strain>
    </source>
</reference>
<keyword evidence="6" id="KW-1185">Reference proteome</keyword>
<dbReference type="KEGG" id="mbah:HYN46_04840"/>
<dbReference type="OrthoDB" id="571684at2"/>